<name>A0A844FW82_9BACT</name>
<dbReference type="InterPro" id="IPR036388">
    <property type="entry name" value="WH-like_DNA-bd_sf"/>
</dbReference>
<comment type="caution">
    <text evidence="5">The sequence shown here is derived from an EMBL/GenBank/DDBJ whole genome shotgun (WGS) entry which is preliminary data.</text>
</comment>
<proteinExistence type="predicted"/>
<keyword evidence="6" id="KW-1185">Reference proteome</keyword>
<evidence type="ECO:0000256" key="3">
    <source>
        <dbReference type="ARBA" id="ARBA00023163"/>
    </source>
</evidence>
<dbReference type="Gene3D" id="3.40.50.2300">
    <property type="match status" value="2"/>
</dbReference>
<organism evidence="5 6">
    <name type="scientific">Victivallis lenta</name>
    <dbReference type="NCBI Taxonomy" id="2606640"/>
    <lineage>
        <taxon>Bacteria</taxon>
        <taxon>Pseudomonadati</taxon>
        <taxon>Lentisphaerota</taxon>
        <taxon>Lentisphaeria</taxon>
        <taxon>Victivallales</taxon>
        <taxon>Victivallaceae</taxon>
        <taxon>Victivallis</taxon>
    </lineage>
</organism>
<sequence length="347" mass="38349">MTDEFSTAYSRIRQYVFTRIAAAAPEESSLCLTTERELCELFAASRGTVRRALQMLVDEGLLVRRPHHGTFIHPAVLNSAGQQKLIGLIILNGELAYWDSYILALLHGVAEGFAGTPYQVRHINFMGDPAQTIRVMATSRLSGLLWLGPMESVREYFGEFRKQNIPIVTVIPQFEADHTVSCFTIDFEKYGELVSDRLLETGRRNFVLLDSNTDGRQELKSRGVRRALAARGLPFRNGMVRNVTPITLDETLSAARKELGELDAAVVPTNLRRDAARLLAGTGTQVIAPDMDLAPSPGPPESFRVVIPVAELARQAAAHLTRRLDNPRFSPEHLMLKPVITGPPGPA</sequence>
<keyword evidence="2" id="KW-0238">DNA-binding</keyword>
<dbReference type="InterPro" id="IPR028082">
    <property type="entry name" value="Peripla_BP_I"/>
</dbReference>
<keyword evidence="1" id="KW-0805">Transcription regulation</keyword>
<dbReference type="PANTHER" id="PTHR44846:SF1">
    <property type="entry name" value="MANNOSYL-D-GLYCERATE TRANSPORT_METABOLISM SYSTEM REPRESSOR MNGR-RELATED"/>
    <property type="match status" value="1"/>
</dbReference>
<dbReference type="Pfam" id="PF00392">
    <property type="entry name" value="GntR"/>
    <property type="match status" value="1"/>
</dbReference>
<feature type="domain" description="HTH gntR-type" evidence="4">
    <location>
        <begin position="6"/>
        <end position="75"/>
    </location>
</feature>
<keyword evidence="3" id="KW-0804">Transcription</keyword>
<evidence type="ECO:0000313" key="6">
    <source>
        <dbReference type="Proteomes" id="UP000435649"/>
    </source>
</evidence>
<protein>
    <submittedName>
        <fullName evidence="5">GntR family transcriptional regulator</fullName>
    </submittedName>
</protein>
<accession>A0A844FW82</accession>
<evidence type="ECO:0000313" key="5">
    <source>
        <dbReference type="EMBL" id="MST95447.1"/>
    </source>
</evidence>
<dbReference type="AlphaFoldDB" id="A0A844FW82"/>
<evidence type="ECO:0000256" key="2">
    <source>
        <dbReference type="ARBA" id="ARBA00023125"/>
    </source>
</evidence>
<dbReference type="CDD" id="cd07377">
    <property type="entry name" value="WHTH_GntR"/>
    <property type="match status" value="1"/>
</dbReference>
<dbReference type="Gene3D" id="1.10.10.10">
    <property type="entry name" value="Winged helix-like DNA-binding domain superfamily/Winged helix DNA-binding domain"/>
    <property type="match status" value="1"/>
</dbReference>
<dbReference type="Proteomes" id="UP000435649">
    <property type="component" value="Unassembled WGS sequence"/>
</dbReference>
<gene>
    <name evidence="5" type="ORF">FYJ85_00085</name>
</gene>
<dbReference type="GO" id="GO:0045892">
    <property type="term" value="P:negative regulation of DNA-templated transcription"/>
    <property type="evidence" value="ECO:0007669"/>
    <property type="project" value="TreeGrafter"/>
</dbReference>
<dbReference type="EMBL" id="VUNS01000001">
    <property type="protein sequence ID" value="MST95447.1"/>
    <property type="molecule type" value="Genomic_DNA"/>
</dbReference>
<evidence type="ECO:0000256" key="1">
    <source>
        <dbReference type="ARBA" id="ARBA00023015"/>
    </source>
</evidence>
<dbReference type="SUPFAM" id="SSF53822">
    <property type="entry name" value="Periplasmic binding protein-like I"/>
    <property type="match status" value="1"/>
</dbReference>
<dbReference type="GO" id="GO:0003677">
    <property type="term" value="F:DNA binding"/>
    <property type="evidence" value="ECO:0007669"/>
    <property type="project" value="UniProtKB-KW"/>
</dbReference>
<dbReference type="PRINTS" id="PR00035">
    <property type="entry name" value="HTHGNTR"/>
</dbReference>
<dbReference type="PROSITE" id="PS50949">
    <property type="entry name" value="HTH_GNTR"/>
    <property type="match status" value="1"/>
</dbReference>
<dbReference type="InterPro" id="IPR036390">
    <property type="entry name" value="WH_DNA-bd_sf"/>
</dbReference>
<evidence type="ECO:0000259" key="4">
    <source>
        <dbReference type="PROSITE" id="PS50949"/>
    </source>
</evidence>
<dbReference type="SMART" id="SM00345">
    <property type="entry name" value="HTH_GNTR"/>
    <property type="match status" value="1"/>
</dbReference>
<dbReference type="InterPro" id="IPR000524">
    <property type="entry name" value="Tscrpt_reg_HTH_GntR"/>
</dbReference>
<dbReference type="SUPFAM" id="SSF46785">
    <property type="entry name" value="Winged helix' DNA-binding domain"/>
    <property type="match status" value="1"/>
</dbReference>
<dbReference type="InterPro" id="IPR050679">
    <property type="entry name" value="Bact_HTH_transcr_reg"/>
</dbReference>
<dbReference type="PANTHER" id="PTHR44846">
    <property type="entry name" value="MANNOSYL-D-GLYCERATE TRANSPORT/METABOLISM SYSTEM REPRESSOR MNGR-RELATED"/>
    <property type="match status" value="1"/>
</dbReference>
<reference evidence="5 6" key="1">
    <citation type="submission" date="2019-08" db="EMBL/GenBank/DDBJ databases">
        <title>In-depth cultivation of the pig gut microbiome towards novel bacterial diversity and tailored functional studies.</title>
        <authorList>
            <person name="Wylensek D."/>
            <person name="Hitch T.C.A."/>
            <person name="Clavel T."/>
        </authorList>
    </citation>
    <scope>NUCLEOTIDE SEQUENCE [LARGE SCALE GENOMIC DNA]</scope>
    <source>
        <strain evidence="5 6">BBE-744-WT-12</strain>
    </source>
</reference>
<dbReference type="RefSeq" id="WP_154416589.1">
    <property type="nucleotide sequence ID" value="NZ_VUNS01000001.1"/>
</dbReference>
<dbReference type="GO" id="GO:0003700">
    <property type="term" value="F:DNA-binding transcription factor activity"/>
    <property type="evidence" value="ECO:0007669"/>
    <property type="project" value="InterPro"/>
</dbReference>